<feature type="compositionally biased region" description="Polar residues" evidence="1">
    <location>
        <begin position="102"/>
        <end position="113"/>
    </location>
</feature>
<reference evidence="2" key="1">
    <citation type="journal article" date="2022" name="bioRxiv">
        <title>Genomics of Preaxostyla Flagellates Illuminates Evolutionary Transitions and the Path Towards Mitochondrial Loss.</title>
        <authorList>
            <person name="Novak L.V.F."/>
            <person name="Treitli S.C."/>
            <person name="Pyrih J."/>
            <person name="Halakuc P."/>
            <person name="Pipaliya S.V."/>
            <person name="Vacek V."/>
            <person name="Brzon O."/>
            <person name="Soukal P."/>
            <person name="Eme L."/>
            <person name="Dacks J.B."/>
            <person name="Karnkowska A."/>
            <person name="Elias M."/>
            <person name="Hampl V."/>
        </authorList>
    </citation>
    <scope>NUCLEOTIDE SEQUENCE</scope>
    <source>
        <strain evidence="2">RCP-MX</strain>
    </source>
</reference>
<protein>
    <submittedName>
        <fullName evidence="2">Uncharacterized protein</fullName>
    </submittedName>
</protein>
<dbReference type="Proteomes" id="UP001141327">
    <property type="component" value="Unassembled WGS sequence"/>
</dbReference>
<comment type="caution">
    <text evidence="2">The sequence shown here is derived from an EMBL/GenBank/DDBJ whole genome shotgun (WGS) entry which is preliminary data.</text>
</comment>
<evidence type="ECO:0000313" key="3">
    <source>
        <dbReference type="Proteomes" id="UP001141327"/>
    </source>
</evidence>
<feature type="region of interest" description="Disordered" evidence="1">
    <location>
        <begin position="302"/>
        <end position="336"/>
    </location>
</feature>
<feature type="region of interest" description="Disordered" evidence="1">
    <location>
        <begin position="92"/>
        <end position="204"/>
    </location>
</feature>
<dbReference type="EMBL" id="JAPMOS010000007">
    <property type="protein sequence ID" value="KAJ4461409.1"/>
    <property type="molecule type" value="Genomic_DNA"/>
</dbReference>
<name>A0ABQ8UQG7_9EUKA</name>
<proteinExistence type="predicted"/>
<organism evidence="2 3">
    <name type="scientific">Paratrimastix pyriformis</name>
    <dbReference type="NCBI Taxonomy" id="342808"/>
    <lineage>
        <taxon>Eukaryota</taxon>
        <taxon>Metamonada</taxon>
        <taxon>Preaxostyla</taxon>
        <taxon>Paratrimastigidae</taxon>
        <taxon>Paratrimastix</taxon>
    </lineage>
</organism>
<keyword evidence="3" id="KW-1185">Reference proteome</keyword>
<evidence type="ECO:0000256" key="1">
    <source>
        <dbReference type="SAM" id="MobiDB-lite"/>
    </source>
</evidence>
<sequence length="336" mass="36358">MSFSPFQERIFARVRDALLDFFVEENAREIARHVFRELSSSLIPQALRGEDHVPVSDEFPDLGALPPPMPPLGRRNVLDGYSLVPPSTVLPLLDLPPDMADQQESPMPRQTQPNRPPLLSDRSGVSNEAFFGTLGASKPPKRPGGGGRVPALLPGCEEWGTAPPVAPGPEEGLLARQDGARSWRRTGPPSTPTSARQATPSPRLGASAEIAEVVGRLLAEEVIAEESRQVASGAFLEGQGEGLFADALLYSLVQLLKEERFLIAQDERDLLVVSAFLQAVVPLLCDEARPLLKVELPFSTAFGAAPQQPQPQPQPPEGNDQPQQQPPPDDGQPWAR</sequence>
<accession>A0ABQ8UQG7</accession>
<evidence type="ECO:0000313" key="2">
    <source>
        <dbReference type="EMBL" id="KAJ4461409.1"/>
    </source>
</evidence>
<gene>
    <name evidence="2" type="ORF">PAPYR_1975</name>
</gene>